<reference evidence="1 2" key="1">
    <citation type="journal article" date="1998" name="Science">
        <title>Genome sequence of the nematode C. elegans: a platform for investigating biology.</title>
        <authorList>
            <consortium name="The C. elegans sequencing consortium"/>
            <person name="Sulson J.E."/>
            <person name="Waterston R."/>
        </authorList>
    </citation>
    <scope>NUCLEOTIDE SEQUENCE [LARGE SCALE GENOMIC DNA]</scope>
    <source>
        <strain evidence="1 2">Bristol N2</strain>
    </source>
</reference>
<accession>Q9N3Q6</accession>
<organism evidence="1 2">
    <name type="scientific">Caenorhabditis elegans</name>
    <dbReference type="NCBI Taxonomy" id="6239"/>
    <lineage>
        <taxon>Eukaryota</taxon>
        <taxon>Metazoa</taxon>
        <taxon>Ecdysozoa</taxon>
        <taxon>Nematoda</taxon>
        <taxon>Chromadorea</taxon>
        <taxon>Rhabditida</taxon>
        <taxon>Rhabditina</taxon>
        <taxon>Rhabditomorpha</taxon>
        <taxon>Rhabditoidea</taxon>
        <taxon>Rhabditidae</taxon>
        <taxon>Peloderinae</taxon>
        <taxon>Caenorhabditis</taxon>
    </lineage>
</organism>
<dbReference type="Bgee" id="WBGene00021658">
    <property type="expression patterns" value="Expressed in adult organism and 4 other cell types or tissues"/>
</dbReference>
<gene>
    <name evidence="1" type="ORF">CELE_Y48G1A.2</name>
    <name evidence="1 3" type="ORF">Y48G1A.2</name>
</gene>
<dbReference type="WormBase" id="Y48G1A.2">
    <property type="protein sequence ID" value="CE26998"/>
    <property type="gene ID" value="WBGene00021658"/>
</dbReference>
<dbReference type="SMR" id="Q9N3Q6"/>
<dbReference type="HOGENOM" id="CLU_1866940_0_0_1"/>
<dbReference type="STRING" id="6239.Y48G1A.2.1"/>
<dbReference type="AlphaFoldDB" id="Q9N3Q6"/>
<evidence type="ECO:0000313" key="3">
    <source>
        <dbReference type="WormBase" id="Y48G1A.2"/>
    </source>
</evidence>
<protein>
    <submittedName>
        <fullName evidence="1">Transposase</fullName>
    </submittedName>
</protein>
<dbReference type="eggNOG" id="ENOG502TI1V">
    <property type="taxonomic scope" value="Eukaryota"/>
</dbReference>
<dbReference type="EMBL" id="BX284601">
    <property type="protein sequence ID" value="CCD67940.1"/>
    <property type="molecule type" value="Genomic_DNA"/>
</dbReference>
<name>Q9N3Q6_CAEEL</name>
<sequence>MKSTPHRPRTNSESKLGAREQLLRDSIRLQVASEPYVHMTKESTWDEAKKLAISLEKKPDIVRKAIYNRRRFVNEKIKSALVKREIIDPRSPAIHEIAVAAETIAINVVHFLETHHAKILAEIKAAAAGAGAQLRTA</sequence>
<dbReference type="AGR" id="WB:WBGene00021658"/>
<evidence type="ECO:0000313" key="2">
    <source>
        <dbReference type="Proteomes" id="UP000001940"/>
    </source>
</evidence>
<dbReference type="OMA" id="HFLETHH"/>
<dbReference type="GeneID" id="171625"/>
<dbReference type="PaxDb" id="6239-Y48G1A.2"/>
<dbReference type="CTD" id="171625"/>
<dbReference type="InParanoid" id="Q9N3Q6"/>
<dbReference type="UCSC" id="Y48G1A.2">
    <property type="organism name" value="c. elegans"/>
</dbReference>
<dbReference type="KEGG" id="cel:CELE_Y48G1A.2"/>
<evidence type="ECO:0000313" key="1">
    <source>
        <dbReference type="EMBL" id="CCD67940.1"/>
    </source>
</evidence>
<keyword evidence="2" id="KW-1185">Reference proteome</keyword>
<dbReference type="RefSeq" id="NP_490721.1">
    <property type="nucleotide sequence ID" value="NM_058320.4"/>
</dbReference>
<dbReference type="Proteomes" id="UP000001940">
    <property type="component" value="Chromosome I"/>
</dbReference>
<dbReference type="OrthoDB" id="5790322at2759"/>
<proteinExistence type="predicted"/>
<dbReference type="FunCoup" id="Q9N3Q6">
    <property type="interactions" value="1314"/>
</dbReference>